<reference evidence="5 6" key="1">
    <citation type="submission" date="2016-11" db="EMBL/GenBank/DDBJ databases">
        <authorList>
            <person name="Jaros S."/>
            <person name="Januszkiewicz K."/>
            <person name="Wedrychowicz H."/>
        </authorList>
    </citation>
    <scope>NUCLEOTIDE SEQUENCE [LARGE SCALE GENOMIC DNA]</scope>
    <source>
        <strain evidence="5 6">DSM 24574</strain>
    </source>
</reference>
<dbReference type="STRING" id="947013.SAMN04488109_1598"/>
<evidence type="ECO:0000256" key="2">
    <source>
        <dbReference type="ARBA" id="ARBA00023012"/>
    </source>
</evidence>
<keyword evidence="1 3" id="KW-0597">Phosphoprotein</keyword>
<dbReference type="RefSeq" id="WP_073132569.1">
    <property type="nucleotide sequence ID" value="NZ_FQWQ01000001.1"/>
</dbReference>
<gene>
    <name evidence="5" type="ORF">SAMN04488109_1598</name>
</gene>
<dbReference type="AlphaFoldDB" id="A0A1M5M7I0"/>
<dbReference type="Proteomes" id="UP000184212">
    <property type="component" value="Unassembled WGS sequence"/>
</dbReference>
<dbReference type="PANTHER" id="PTHR44591:SF14">
    <property type="entry name" value="PROTEIN PILG"/>
    <property type="match status" value="1"/>
</dbReference>
<dbReference type="InterPro" id="IPR001789">
    <property type="entry name" value="Sig_transdc_resp-reg_receiver"/>
</dbReference>
<evidence type="ECO:0000313" key="6">
    <source>
        <dbReference type="Proteomes" id="UP000184212"/>
    </source>
</evidence>
<evidence type="ECO:0000313" key="5">
    <source>
        <dbReference type="EMBL" id="SHG73222.1"/>
    </source>
</evidence>
<dbReference type="EMBL" id="FQWQ01000001">
    <property type="protein sequence ID" value="SHG73222.1"/>
    <property type="molecule type" value="Genomic_DNA"/>
</dbReference>
<evidence type="ECO:0000256" key="1">
    <source>
        <dbReference type="ARBA" id="ARBA00022553"/>
    </source>
</evidence>
<dbReference type="Gene3D" id="3.40.50.2300">
    <property type="match status" value="1"/>
</dbReference>
<feature type="domain" description="Response regulatory" evidence="4">
    <location>
        <begin position="2"/>
        <end position="120"/>
    </location>
</feature>
<accession>A0A1M5M7I0</accession>
<dbReference type="PROSITE" id="PS50110">
    <property type="entry name" value="RESPONSE_REGULATORY"/>
    <property type="match status" value="1"/>
</dbReference>
<dbReference type="GO" id="GO:0000160">
    <property type="term" value="P:phosphorelay signal transduction system"/>
    <property type="evidence" value="ECO:0007669"/>
    <property type="project" value="UniProtKB-KW"/>
</dbReference>
<keyword evidence="2" id="KW-0902">Two-component regulatory system</keyword>
<protein>
    <submittedName>
        <fullName evidence="5">Response regulator receiver domain-containing protein</fullName>
    </submittedName>
</protein>
<dbReference type="InterPro" id="IPR050595">
    <property type="entry name" value="Bact_response_regulator"/>
</dbReference>
<evidence type="ECO:0000256" key="3">
    <source>
        <dbReference type="PROSITE-ProRule" id="PRU00169"/>
    </source>
</evidence>
<feature type="modified residue" description="4-aspartylphosphate" evidence="3">
    <location>
        <position position="55"/>
    </location>
</feature>
<organism evidence="5 6">
    <name type="scientific">Chryseolinea serpens</name>
    <dbReference type="NCBI Taxonomy" id="947013"/>
    <lineage>
        <taxon>Bacteria</taxon>
        <taxon>Pseudomonadati</taxon>
        <taxon>Bacteroidota</taxon>
        <taxon>Cytophagia</taxon>
        <taxon>Cytophagales</taxon>
        <taxon>Fulvivirgaceae</taxon>
        <taxon>Chryseolinea</taxon>
    </lineage>
</organism>
<keyword evidence="6" id="KW-1185">Reference proteome</keyword>
<dbReference type="SMART" id="SM00448">
    <property type="entry name" value="REC"/>
    <property type="match status" value="1"/>
</dbReference>
<proteinExistence type="predicted"/>
<dbReference type="OrthoDB" id="7631574at2"/>
<dbReference type="Pfam" id="PF00072">
    <property type="entry name" value="Response_reg"/>
    <property type="match status" value="1"/>
</dbReference>
<evidence type="ECO:0000259" key="4">
    <source>
        <dbReference type="PROSITE" id="PS50110"/>
    </source>
</evidence>
<name>A0A1M5M7I0_9BACT</name>
<dbReference type="PANTHER" id="PTHR44591">
    <property type="entry name" value="STRESS RESPONSE REGULATOR PROTEIN 1"/>
    <property type="match status" value="1"/>
</dbReference>
<sequence>MLIINVDDDADDREMFCEALRAIDELISCVQHDSGQKALEFLRSHPETPDFIFVDINMPKMNGYECVYAIRSIDHLQHVPIVMFSTAFNPHLQHPEEKNVTFVAKSSRFNELVESIKALILVPSPPAERS</sequence>
<dbReference type="SUPFAM" id="SSF52172">
    <property type="entry name" value="CheY-like"/>
    <property type="match status" value="1"/>
</dbReference>
<dbReference type="InterPro" id="IPR011006">
    <property type="entry name" value="CheY-like_superfamily"/>
</dbReference>